<evidence type="ECO:0000256" key="1">
    <source>
        <dbReference type="SAM" id="Phobius"/>
    </source>
</evidence>
<dbReference type="STRING" id="1797994.A2227_07435"/>
<gene>
    <name evidence="2" type="ORF">A2227_07435</name>
</gene>
<keyword evidence="1" id="KW-0812">Transmembrane</keyword>
<keyword evidence="1" id="KW-1133">Transmembrane helix</keyword>
<feature type="transmembrane region" description="Helical" evidence="1">
    <location>
        <begin position="6"/>
        <end position="33"/>
    </location>
</feature>
<reference evidence="2 3" key="1">
    <citation type="journal article" date="2016" name="Nat. Commun.">
        <title>Thousands of microbial genomes shed light on interconnected biogeochemical processes in an aquifer system.</title>
        <authorList>
            <person name="Anantharaman K."/>
            <person name="Brown C.T."/>
            <person name="Hug L.A."/>
            <person name="Sharon I."/>
            <person name="Castelle C.J."/>
            <person name="Probst A.J."/>
            <person name="Thomas B.C."/>
            <person name="Singh A."/>
            <person name="Wilkins M.J."/>
            <person name="Karaoz U."/>
            <person name="Brodie E.L."/>
            <person name="Williams K.H."/>
            <person name="Hubbard S.S."/>
            <person name="Banfield J.F."/>
        </authorList>
    </citation>
    <scope>NUCLEOTIDE SEQUENCE [LARGE SCALE GENOMIC DNA]</scope>
</reference>
<evidence type="ECO:0000313" key="3">
    <source>
        <dbReference type="Proteomes" id="UP000178367"/>
    </source>
</evidence>
<dbReference type="Proteomes" id="UP000178367">
    <property type="component" value="Unassembled WGS sequence"/>
</dbReference>
<organism evidence="2 3">
    <name type="scientific">Candidatus Falkowbacteria bacterium RIFOXYA2_FULL_47_19</name>
    <dbReference type="NCBI Taxonomy" id="1797994"/>
    <lineage>
        <taxon>Bacteria</taxon>
        <taxon>Candidatus Falkowiibacteriota</taxon>
    </lineage>
</organism>
<accession>A0A1F5SEM5</accession>
<sequence length="221" mass="24925">MKRRLIGVIIILLGILLLGGVVYVIFFDGFSFYDFLGRWRKQPASVTNTVIPVENTVQVVKEPKKIVVTENPVEKTGEKEVVITKEPGDDYAGKYDLLRMAASFSERFGSYSNQSNFSNVTDLKIFMSQRMKNWADTFVAGEQKKGIDNSLYYGIVTKAVTQEIMDLDDYTGEASVLVRTIRREAASSTSNVSRSFDQDIIINFTKEMGAWKVDSANWQAK</sequence>
<comment type="caution">
    <text evidence="2">The sequence shown here is derived from an EMBL/GenBank/DDBJ whole genome shotgun (WGS) entry which is preliminary data.</text>
</comment>
<evidence type="ECO:0000313" key="2">
    <source>
        <dbReference type="EMBL" id="OGF25148.1"/>
    </source>
</evidence>
<dbReference type="EMBL" id="MFGB01000023">
    <property type="protein sequence ID" value="OGF25148.1"/>
    <property type="molecule type" value="Genomic_DNA"/>
</dbReference>
<name>A0A1F5SEM5_9BACT</name>
<dbReference type="AlphaFoldDB" id="A0A1F5SEM5"/>
<keyword evidence="1" id="KW-0472">Membrane</keyword>
<proteinExistence type="predicted"/>
<protein>
    <submittedName>
        <fullName evidence="2">Uncharacterized protein</fullName>
    </submittedName>
</protein>